<dbReference type="Proteomes" id="UP001162992">
    <property type="component" value="Chromosome 21"/>
</dbReference>
<reference evidence="2" key="1">
    <citation type="journal article" date="2024" name="Proc. Natl. Acad. Sci. U.S.A.">
        <title>Extraordinary preservation of gene collinearity over three hundred million years revealed in homosporous lycophytes.</title>
        <authorList>
            <person name="Li C."/>
            <person name="Wickell D."/>
            <person name="Kuo L.Y."/>
            <person name="Chen X."/>
            <person name="Nie B."/>
            <person name="Liao X."/>
            <person name="Peng D."/>
            <person name="Ji J."/>
            <person name="Jenkins J."/>
            <person name="Williams M."/>
            <person name="Shu S."/>
            <person name="Plott C."/>
            <person name="Barry K."/>
            <person name="Rajasekar S."/>
            <person name="Grimwood J."/>
            <person name="Han X."/>
            <person name="Sun S."/>
            <person name="Hou Z."/>
            <person name="He W."/>
            <person name="Dai G."/>
            <person name="Sun C."/>
            <person name="Schmutz J."/>
            <person name="Leebens-Mack J.H."/>
            <person name="Li F.W."/>
            <person name="Wang L."/>
        </authorList>
    </citation>
    <scope>NUCLEOTIDE SEQUENCE [LARGE SCALE GENOMIC DNA]</scope>
    <source>
        <strain evidence="2">cv. PW_Plant_1</strain>
    </source>
</reference>
<evidence type="ECO:0000313" key="2">
    <source>
        <dbReference type="Proteomes" id="UP001162992"/>
    </source>
</evidence>
<sequence length="496" mass="57027">MDQDLEVQPDQSNPNPYFAKQLKRGRRLPTGQPLYSATCFRDGSISTVSASTDICVSCTTFNILAPIYKRMNGEDCRESQFRDFWLSRNERILEMLCWRNSSIICLQEFWLGNNELVRLYEQQLGSVGYEMFQLARTNNKGDGLLTAIKNDQLRVLDYREVLFHDCGDRVAQFFHVQSLVPVHKKGHQARFQEMLLLNTHLLFPHNSNCCLIRLRQVFKILNYLEHYKVEHGLFSVPIILCGDWNGSKRGQVYKFLRSQGFVSSYDVAHQYTDNDIDAHRWISHRNHRGNVCGVDFIWLLNPIKQTCSLAESWKQAVFGIIKILLTKHSNFRQGFDVEILMKLQSKLREAGLKGKDAFSFFKSKNLYEDNVTLHEFHEGLRRLGLTQKELEGLTKEEIGDLMLAADFNGDGVIGYDEFQVASKVVSRSSAPLRDASNEMTRKDTLNGLETVLDVKDAFLYPPEVEQGRWPENYSLSDHAPLTAVFSPVYGMRQVVA</sequence>
<dbReference type="EMBL" id="CM055112">
    <property type="protein sequence ID" value="KAJ7517232.1"/>
    <property type="molecule type" value="Genomic_DNA"/>
</dbReference>
<keyword evidence="2" id="KW-1185">Reference proteome</keyword>
<protein>
    <submittedName>
        <fullName evidence="1">Uncharacterized protein</fullName>
    </submittedName>
</protein>
<gene>
    <name evidence="1" type="ORF">O6H91_21G015000</name>
</gene>
<name>A0ACC2AJF2_DIPCM</name>
<accession>A0ACC2AJF2</accession>
<evidence type="ECO:0000313" key="1">
    <source>
        <dbReference type="EMBL" id="KAJ7517232.1"/>
    </source>
</evidence>
<organism evidence="1 2">
    <name type="scientific">Diphasiastrum complanatum</name>
    <name type="common">Issler's clubmoss</name>
    <name type="synonym">Lycopodium complanatum</name>
    <dbReference type="NCBI Taxonomy" id="34168"/>
    <lineage>
        <taxon>Eukaryota</taxon>
        <taxon>Viridiplantae</taxon>
        <taxon>Streptophyta</taxon>
        <taxon>Embryophyta</taxon>
        <taxon>Tracheophyta</taxon>
        <taxon>Lycopodiopsida</taxon>
        <taxon>Lycopodiales</taxon>
        <taxon>Lycopodiaceae</taxon>
        <taxon>Lycopodioideae</taxon>
        <taxon>Diphasiastrum</taxon>
    </lineage>
</organism>
<comment type="caution">
    <text evidence="1">The sequence shown here is derived from an EMBL/GenBank/DDBJ whole genome shotgun (WGS) entry which is preliminary data.</text>
</comment>
<proteinExistence type="predicted"/>